<dbReference type="InterPro" id="IPR027417">
    <property type="entry name" value="P-loop_NTPase"/>
</dbReference>
<evidence type="ECO:0000256" key="12">
    <source>
        <dbReference type="HAMAP-Rule" id="MF_00983"/>
    </source>
</evidence>
<keyword evidence="8 12" id="KW-0067">ATP-binding</keyword>
<dbReference type="GO" id="GO:0016887">
    <property type="term" value="F:ATP hydrolysis activity"/>
    <property type="evidence" value="ECO:0007669"/>
    <property type="project" value="RHEA"/>
</dbReference>
<dbReference type="GO" id="GO:0005524">
    <property type="term" value="F:ATP binding"/>
    <property type="evidence" value="ECO:0007669"/>
    <property type="project" value="UniProtKB-UniRule"/>
</dbReference>
<dbReference type="InterPro" id="IPR042115">
    <property type="entry name" value="PriA_3primeBD_sf"/>
</dbReference>
<evidence type="ECO:0000256" key="1">
    <source>
        <dbReference type="ARBA" id="ARBA00022515"/>
    </source>
</evidence>
<comment type="catalytic activity">
    <reaction evidence="12">
        <text>Couples ATP hydrolysis with the unwinding of duplex DNA by translocating in the 3'-5' direction.</text>
        <dbReference type="EC" id="5.6.2.4"/>
    </reaction>
</comment>
<evidence type="ECO:0000256" key="3">
    <source>
        <dbReference type="ARBA" id="ARBA00022723"/>
    </source>
</evidence>
<keyword evidence="1 12" id="KW-0639">Primosome</keyword>
<evidence type="ECO:0000256" key="2">
    <source>
        <dbReference type="ARBA" id="ARBA00022705"/>
    </source>
</evidence>
<keyword evidence="7 12" id="KW-0862">Zinc</keyword>
<evidence type="ECO:0000256" key="10">
    <source>
        <dbReference type="ARBA" id="ARBA00023235"/>
    </source>
</evidence>
<dbReference type="PATRIC" id="fig|1703775.3.peg.1676"/>
<feature type="domain" description="Helicase ATP-binding" evidence="13">
    <location>
        <begin position="158"/>
        <end position="324"/>
    </location>
</feature>
<dbReference type="GO" id="GO:0006302">
    <property type="term" value="P:double-strand break repair"/>
    <property type="evidence" value="ECO:0007669"/>
    <property type="project" value="InterPro"/>
</dbReference>
<evidence type="ECO:0000259" key="13">
    <source>
        <dbReference type="PROSITE" id="PS51192"/>
    </source>
</evidence>
<dbReference type="GO" id="GO:0003677">
    <property type="term" value="F:DNA binding"/>
    <property type="evidence" value="ECO:0007669"/>
    <property type="project" value="UniProtKB-UniRule"/>
</dbReference>
<feature type="binding site" evidence="12">
    <location>
        <position position="385"/>
    </location>
    <ligand>
        <name>Zn(2+)</name>
        <dbReference type="ChEBI" id="CHEBI:29105"/>
        <label>1</label>
    </ligand>
</feature>
<comment type="similarity">
    <text evidence="12">Belongs to the helicase family. PriA subfamily.</text>
</comment>
<comment type="catalytic activity">
    <reaction evidence="11 12">
        <text>ATP + H2O = ADP + phosphate + H(+)</text>
        <dbReference type="Rhea" id="RHEA:13065"/>
        <dbReference type="ChEBI" id="CHEBI:15377"/>
        <dbReference type="ChEBI" id="CHEBI:15378"/>
        <dbReference type="ChEBI" id="CHEBI:30616"/>
        <dbReference type="ChEBI" id="CHEBI:43474"/>
        <dbReference type="ChEBI" id="CHEBI:456216"/>
        <dbReference type="EC" id="5.6.2.4"/>
    </reaction>
</comment>
<evidence type="ECO:0000256" key="9">
    <source>
        <dbReference type="ARBA" id="ARBA00023125"/>
    </source>
</evidence>
<evidence type="ECO:0000256" key="11">
    <source>
        <dbReference type="ARBA" id="ARBA00048988"/>
    </source>
</evidence>
<evidence type="ECO:0000256" key="8">
    <source>
        <dbReference type="ARBA" id="ARBA00022840"/>
    </source>
</evidence>
<evidence type="ECO:0000313" key="14">
    <source>
        <dbReference type="EMBL" id="KPJ69006.1"/>
    </source>
</evidence>
<dbReference type="Pfam" id="PF18319">
    <property type="entry name" value="Zn_ribbon_PriA"/>
    <property type="match status" value="1"/>
</dbReference>
<dbReference type="PANTHER" id="PTHR30580:SF0">
    <property type="entry name" value="PRIMOSOMAL PROTEIN N"/>
    <property type="match status" value="1"/>
</dbReference>
<dbReference type="InterPro" id="IPR011545">
    <property type="entry name" value="DEAD/DEAH_box_helicase_dom"/>
</dbReference>
<dbReference type="Pfam" id="PF00271">
    <property type="entry name" value="Helicase_C"/>
    <property type="match status" value="1"/>
</dbReference>
<dbReference type="FunFam" id="3.40.50.300:FF:000489">
    <property type="entry name" value="Primosome assembly protein PriA"/>
    <property type="match status" value="1"/>
</dbReference>
<dbReference type="InterPro" id="IPR014001">
    <property type="entry name" value="Helicase_ATP-bd"/>
</dbReference>
<organism evidence="14 15">
    <name type="scientific">candidate division WOR-1 bacterium DG_54_3</name>
    <dbReference type="NCBI Taxonomy" id="1703775"/>
    <lineage>
        <taxon>Bacteria</taxon>
        <taxon>Bacillati</taxon>
        <taxon>Saganbacteria</taxon>
    </lineage>
</organism>
<dbReference type="GO" id="GO:0006310">
    <property type="term" value="P:DNA recombination"/>
    <property type="evidence" value="ECO:0007669"/>
    <property type="project" value="InterPro"/>
</dbReference>
<evidence type="ECO:0000256" key="5">
    <source>
        <dbReference type="ARBA" id="ARBA00022801"/>
    </source>
</evidence>
<dbReference type="CDD" id="cd17929">
    <property type="entry name" value="DEXHc_priA"/>
    <property type="match status" value="1"/>
</dbReference>
<sequence length="672" mass="75939">MYAEVTLSKVSRDIDRIYHYKIPESLAAKIQIGSQVLVPFGHRKEIGYVVGLLERSTVRGMKEIIKVTSECPLFAKEQVDLAKWLSEYYCSFFITSLRLVMPPGTARLESRKLKVVSSKQEEKNLLSTDNSPLTTYQIQSPLHPTEEQKKALDLVQSAIDAHKPQKILLYGITGSGKTEVYLQAIAFALKQGKSAIVLVPEIGLTPQLISRFRDRFQDHIAVLHSHMTIRQRALEWERIASGEAQIVLGTRSAIFAPVKKLGLIVIDEEYEFTYKQEKSPRYHVREVAFYLAGLHSAVVLMGSGTPSIETYYHAEMGEYKKLVLSRRIDNRPLPPVEIVDMREEKEHVLSKKLGEELKRTLREGEQAILFINRRGYFTFVMCRECGYTIGCPKCSVSLTYHSGDRKLRCNRCGYSSEAPIICPRCQSSAIKYFGTGTQRIEKEVADVFPAARILRYDRDTVSKRGSHEVFFSAFAEGKANVLIGTQMVTKGLDVATVTLVGVVSADTALQLPDFRAAEHTFQLLTQVAGRAGRHHLPGKVIIQTHSPEHYAIQAASKHDYESFYQQEIEYRKELGYPPYSKLISLLITGPEAEKVLKVSEDLERFLRNRLFEGILGPAPALLPKLRGEWRYRIFLKGEDLNKMRRAVIGTLEKAVIPSEIKVAVDVEPMGMN</sequence>
<keyword evidence="3 12" id="KW-0479">Metal-binding</keyword>
<dbReference type="CDD" id="cd18804">
    <property type="entry name" value="SF2_C_priA"/>
    <property type="match status" value="1"/>
</dbReference>
<dbReference type="PROSITE" id="PS51192">
    <property type="entry name" value="HELICASE_ATP_BIND_1"/>
    <property type="match status" value="1"/>
</dbReference>
<keyword evidence="10 12" id="KW-0413">Isomerase</keyword>
<keyword evidence="9 12" id="KW-0238">DNA-binding</keyword>
<keyword evidence="6 12" id="KW-0347">Helicase</keyword>
<dbReference type="GO" id="GO:0043138">
    <property type="term" value="F:3'-5' DNA helicase activity"/>
    <property type="evidence" value="ECO:0007669"/>
    <property type="project" value="UniProtKB-EC"/>
</dbReference>
<dbReference type="SMART" id="SM00487">
    <property type="entry name" value="DEXDc"/>
    <property type="match status" value="1"/>
</dbReference>
<feature type="binding site" evidence="12">
    <location>
        <position position="394"/>
    </location>
    <ligand>
        <name>Zn(2+)</name>
        <dbReference type="ChEBI" id="CHEBI:29105"/>
        <label>2</label>
    </ligand>
</feature>
<keyword evidence="5 12" id="KW-0378">Hydrolase</keyword>
<feature type="binding site" evidence="12">
    <location>
        <position position="391"/>
    </location>
    <ligand>
        <name>Zn(2+)</name>
        <dbReference type="ChEBI" id="CHEBI:29105"/>
        <label>2</label>
    </ligand>
</feature>
<proteinExistence type="inferred from homology"/>
<dbReference type="GO" id="GO:0006270">
    <property type="term" value="P:DNA replication initiation"/>
    <property type="evidence" value="ECO:0007669"/>
    <property type="project" value="TreeGrafter"/>
</dbReference>
<feature type="binding site" evidence="12">
    <location>
        <position position="422"/>
    </location>
    <ligand>
        <name>Zn(2+)</name>
        <dbReference type="ChEBI" id="CHEBI:29105"/>
        <label>1</label>
    </ligand>
</feature>
<protein>
    <recommendedName>
        <fullName evidence="12">Replication restart protein PriA</fullName>
    </recommendedName>
    <alternativeName>
        <fullName evidence="12">ATP-dependent DNA helicase PriA</fullName>
        <ecNumber evidence="12">5.6.2.4</ecNumber>
    </alternativeName>
    <alternativeName>
        <fullName evidence="12">DNA 3'-5' helicase PriA</fullName>
    </alternativeName>
</protein>
<dbReference type="AlphaFoldDB" id="A0A0S7Y2Q5"/>
<keyword evidence="2 12" id="KW-0235">DNA replication</keyword>
<evidence type="ECO:0000256" key="4">
    <source>
        <dbReference type="ARBA" id="ARBA00022741"/>
    </source>
</evidence>
<dbReference type="InterPro" id="IPR041222">
    <property type="entry name" value="PriA_3primeBD"/>
</dbReference>
<feature type="binding site" evidence="12">
    <location>
        <position position="412"/>
    </location>
    <ligand>
        <name>Zn(2+)</name>
        <dbReference type="ChEBI" id="CHEBI:29105"/>
        <label>2</label>
    </ligand>
</feature>
<dbReference type="Pfam" id="PF17764">
    <property type="entry name" value="PriA_3primeBD"/>
    <property type="match status" value="1"/>
</dbReference>
<comment type="function">
    <text evidence="12">Initiates the restart of stalled replication forks, which reloads the replicative helicase on sites other than the origin of replication. Recognizes and binds to abandoned replication forks and remodels them to uncover a helicase loading site. Promotes assembly of the primosome at these replication forks.</text>
</comment>
<dbReference type="HAMAP" id="MF_00983">
    <property type="entry name" value="PriA"/>
    <property type="match status" value="1"/>
</dbReference>
<comment type="subunit">
    <text evidence="12">Component of the replication restart primosome.</text>
</comment>
<dbReference type="GO" id="GO:1990077">
    <property type="term" value="C:primosome complex"/>
    <property type="evidence" value="ECO:0007669"/>
    <property type="project" value="UniProtKB-UniRule"/>
</dbReference>
<dbReference type="PANTHER" id="PTHR30580">
    <property type="entry name" value="PRIMOSOMAL PROTEIN N"/>
    <property type="match status" value="1"/>
</dbReference>
<evidence type="ECO:0000256" key="6">
    <source>
        <dbReference type="ARBA" id="ARBA00022806"/>
    </source>
</evidence>
<feature type="binding site" evidence="12">
    <location>
        <position position="382"/>
    </location>
    <ligand>
        <name>Zn(2+)</name>
        <dbReference type="ChEBI" id="CHEBI:29105"/>
        <label>1</label>
    </ligand>
</feature>
<feature type="binding site" evidence="12">
    <location>
        <position position="425"/>
    </location>
    <ligand>
        <name>Zn(2+)</name>
        <dbReference type="ChEBI" id="CHEBI:29105"/>
        <label>1</label>
    </ligand>
</feature>
<dbReference type="Pfam" id="PF18074">
    <property type="entry name" value="PriA_C"/>
    <property type="match status" value="1"/>
</dbReference>
<gene>
    <name evidence="12" type="primary">priA</name>
    <name evidence="14" type="ORF">AMJ44_04885</name>
</gene>
<dbReference type="InterPro" id="IPR001650">
    <property type="entry name" value="Helicase_C-like"/>
</dbReference>
<accession>A0A0S7Y2Q5</accession>
<dbReference type="Pfam" id="PF00270">
    <property type="entry name" value="DEAD"/>
    <property type="match status" value="1"/>
</dbReference>
<evidence type="ECO:0000313" key="15">
    <source>
        <dbReference type="Proteomes" id="UP000051861"/>
    </source>
</evidence>
<dbReference type="InterPro" id="IPR005259">
    <property type="entry name" value="PriA"/>
</dbReference>
<dbReference type="Proteomes" id="UP000051861">
    <property type="component" value="Unassembled WGS sequence"/>
</dbReference>
<reference evidence="14 15" key="1">
    <citation type="journal article" date="2015" name="Microbiome">
        <title>Genomic resolution of linkages in carbon, nitrogen, and sulfur cycling among widespread estuary sediment bacteria.</title>
        <authorList>
            <person name="Baker B.J."/>
            <person name="Lazar C.S."/>
            <person name="Teske A.P."/>
            <person name="Dick G.J."/>
        </authorList>
    </citation>
    <scope>NUCLEOTIDE SEQUENCE [LARGE SCALE GENOMIC DNA]</scope>
    <source>
        <strain evidence="14">DG_54_3</strain>
    </source>
</reference>
<dbReference type="Gene3D" id="3.40.1440.60">
    <property type="entry name" value="PriA, 3(prime) DNA-binding domain"/>
    <property type="match status" value="1"/>
</dbReference>
<dbReference type="EC" id="5.6.2.4" evidence="12"/>
<dbReference type="GO" id="GO:0006269">
    <property type="term" value="P:DNA replication, synthesis of primer"/>
    <property type="evidence" value="ECO:0007669"/>
    <property type="project" value="UniProtKB-KW"/>
</dbReference>
<comment type="cofactor">
    <cofactor evidence="12">
        <name>Zn(2+)</name>
        <dbReference type="ChEBI" id="CHEBI:29105"/>
    </cofactor>
    <text evidence="12">Binds 2 zinc ions per subunit.</text>
</comment>
<dbReference type="SUPFAM" id="SSF52540">
    <property type="entry name" value="P-loop containing nucleoside triphosphate hydrolases"/>
    <property type="match status" value="2"/>
</dbReference>
<dbReference type="InterPro" id="IPR040498">
    <property type="entry name" value="PriA_CRR"/>
</dbReference>
<dbReference type="EMBL" id="LIZX01000034">
    <property type="protein sequence ID" value="KPJ69006.1"/>
    <property type="molecule type" value="Genomic_DNA"/>
</dbReference>
<dbReference type="Gene3D" id="3.40.50.300">
    <property type="entry name" value="P-loop containing nucleotide triphosphate hydrolases"/>
    <property type="match status" value="2"/>
</dbReference>
<dbReference type="GO" id="GO:0008270">
    <property type="term" value="F:zinc ion binding"/>
    <property type="evidence" value="ECO:0007669"/>
    <property type="project" value="UniProtKB-UniRule"/>
</dbReference>
<evidence type="ECO:0000256" key="7">
    <source>
        <dbReference type="ARBA" id="ARBA00022833"/>
    </source>
</evidence>
<keyword evidence="4 12" id="KW-0547">Nucleotide-binding</keyword>
<name>A0A0S7Y2Q5_UNCSA</name>
<comment type="caution">
    <text evidence="14">The sequence shown here is derived from an EMBL/GenBank/DDBJ whole genome shotgun (WGS) entry which is preliminary data.</text>
</comment>
<dbReference type="NCBIfam" id="TIGR00595">
    <property type="entry name" value="priA"/>
    <property type="match status" value="1"/>
</dbReference>
<feature type="binding site" evidence="12">
    <location>
        <position position="409"/>
    </location>
    <ligand>
        <name>Zn(2+)</name>
        <dbReference type="ChEBI" id="CHEBI:29105"/>
        <label>2</label>
    </ligand>
</feature>
<dbReference type="InterPro" id="IPR041236">
    <property type="entry name" value="PriA_C"/>
</dbReference>